<proteinExistence type="predicted"/>
<dbReference type="EMBL" id="JAWDGP010000619">
    <property type="protein sequence ID" value="KAK3798885.1"/>
    <property type="molecule type" value="Genomic_DNA"/>
</dbReference>
<protein>
    <submittedName>
        <fullName evidence="2">Uncharacterized protein</fullName>
    </submittedName>
</protein>
<sequence>MSGEGDDKGPRREEEVVDTEETLPDGTVHHVHKVHRHTVKVTQKAVDTEDGQKRVVEVKEDVPGSCSDEIVETFQEPPRMEHDEEVVDEVRPDGSHVTHKLLLNRMVTHTHTHQESFDEGDGGSRKIEDFDTDEWMLTPPRAQETPVKFIDCLLHEVHESEAMTADGCFLDHLVSNL</sequence>
<name>A0AAE1E9X7_9GAST</name>
<gene>
    <name evidence="2" type="ORF">RRG08_050264</name>
</gene>
<evidence type="ECO:0000256" key="1">
    <source>
        <dbReference type="SAM" id="MobiDB-lite"/>
    </source>
</evidence>
<keyword evidence="3" id="KW-1185">Reference proteome</keyword>
<feature type="region of interest" description="Disordered" evidence="1">
    <location>
        <begin position="1"/>
        <end position="37"/>
    </location>
</feature>
<evidence type="ECO:0000313" key="3">
    <source>
        <dbReference type="Proteomes" id="UP001283361"/>
    </source>
</evidence>
<dbReference type="Proteomes" id="UP001283361">
    <property type="component" value="Unassembled WGS sequence"/>
</dbReference>
<reference evidence="2" key="1">
    <citation type="journal article" date="2023" name="G3 (Bethesda)">
        <title>A reference genome for the long-term kleptoplast-retaining sea slug Elysia crispata morphotype clarki.</title>
        <authorList>
            <person name="Eastman K.E."/>
            <person name="Pendleton A.L."/>
            <person name="Shaikh M.A."/>
            <person name="Suttiyut T."/>
            <person name="Ogas R."/>
            <person name="Tomko P."/>
            <person name="Gavelis G."/>
            <person name="Widhalm J.R."/>
            <person name="Wisecaver J.H."/>
        </authorList>
    </citation>
    <scope>NUCLEOTIDE SEQUENCE</scope>
    <source>
        <strain evidence="2">ECLA1</strain>
    </source>
</reference>
<accession>A0AAE1E9X7</accession>
<dbReference type="AlphaFoldDB" id="A0AAE1E9X7"/>
<feature type="compositionally biased region" description="Basic and acidic residues" evidence="1">
    <location>
        <begin position="1"/>
        <end position="14"/>
    </location>
</feature>
<comment type="caution">
    <text evidence="2">The sequence shown here is derived from an EMBL/GenBank/DDBJ whole genome shotgun (WGS) entry which is preliminary data.</text>
</comment>
<evidence type="ECO:0000313" key="2">
    <source>
        <dbReference type="EMBL" id="KAK3798885.1"/>
    </source>
</evidence>
<organism evidence="2 3">
    <name type="scientific">Elysia crispata</name>
    <name type="common">lettuce slug</name>
    <dbReference type="NCBI Taxonomy" id="231223"/>
    <lineage>
        <taxon>Eukaryota</taxon>
        <taxon>Metazoa</taxon>
        <taxon>Spiralia</taxon>
        <taxon>Lophotrochozoa</taxon>
        <taxon>Mollusca</taxon>
        <taxon>Gastropoda</taxon>
        <taxon>Heterobranchia</taxon>
        <taxon>Euthyneura</taxon>
        <taxon>Panpulmonata</taxon>
        <taxon>Sacoglossa</taxon>
        <taxon>Placobranchoidea</taxon>
        <taxon>Plakobranchidae</taxon>
        <taxon>Elysia</taxon>
    </lineage>
</organism>